<dbReference type="SUPFAM" id="SSF50249">
    <property type="entry name" value="Nucleic acid-binding proteins"/>
    <property type="match status" value="1"/>
</dbReference>
<dbReference type="EMBL" id="CP011266">
    <property type="protein sequence ID" value="ALT70065.1"/>
    <property type="molecule type" value="Genomic_DNA"/>
</dbReference>
<dbReference type="KEGG" id="mmil:sm9_2309"/>
<dbReference type="Proteomes" id="UP000067738">
    <property type="component" value="Chromosome"/>
</dbReference>
<dbReference type="Pfam" id="PF12172">
    <property type="entry name" value="zf-ChsH2"/>
    <property type="match status" value="1"/>
</dbReference>
<gene>
    <name evidence="3" type="ORF">sm9_2309</name>
</gene>
<sequence>MSDTVRMWRHIQQRYSLVGSKCNECGDVFFPSRVVCPNCRRKGKLEPFQFSGKGKIYTYSVIRSPPDDFKKMAPYAVAVIELDEGAKLTSQLVDCDVDDIEIGDSVEMVFRRISEDGPDGVISYGFKFKPVK</sequence>
<evidence type="ECO:0000259" key="2">
    <source>
        <dbReference type="Pfam" id="PF12172"/>
    </source>
</evidence>
<reference evidence="3 4" key="1">
    <citation type="submission" date="2015-04" db="EMBL/GenBank/DDBJ databases">
        <title>The complete genome sequence of the rumen methanogen Methanobrevibacter millerae SM9.</title>
        <authorList>
            <person name="Leahy S.C."/>
            <person name="Kelly W.J."/>
            <person name="Pacheco D.M."/>
            <person name="Li D."/>
            <person name="Altermann E."/>
            <person name="Attwood G.T."/>
        </authorList>
    </citation>
    <scope>NUCLEOTIDE SEQUENCE [LARGE SCALE GENOMIC DNA]</scope>
    <source>
        <strain evidence="3 4">SM9</strain>
    </source>
</reference>
<dbReference type="InterPro" id="IPR052513">
    <property type="entry name" value="Thioester_dehydratase-like"/>
</dbReference>
<evidence type="ECO:0000313" key="4">
    <source>
        <dbReference type="Proteomes" id="UP000067738"/>
    </source>
</evidence>
<keyword evidence="4" id="KW-1185">Reference proteome</keyword>
<evidence type="ECO:0008006" key="5">
    <source>
        <dbReference type="Google" id="ProtNLM"/>
    </source>
</evidence>
<dbReference type="Gene3D" id="6.10.30.10">
    <property type="match status" value="1"/>
</dbReference>
<dbReference type="PANTHER" id="PTHR34075">
    <property type="entry name" value="BLR3430 PROTEIN"/>
    <property type="match status" value="1"/>
</dbReference>
<proteinExistence type="predicted"/>
<accession>A0A0U3EEK5</accession>
<dbReference type="InterPro" id="IPR012340">
    <property type="entry name" value="NA-bd_OB-fold"/>
</dbReference>
<feature type="domain" description="ChsH2 C-terminal OB-fold" evidence="1">
    <location>
        <begin position="50"/>
        <end position="111"/>
    </location>
</feature>
<dbReference type="OrthoDB" id="9573at2157"/>
<dbReference type="GeneID" id="26737267"/>
<dbReference type="PANTHER" id="PTHR34075:SF5">
    <property type="entry name" value="BLR3430 PROTEIN"/>
    <property type="match status" value="1"/>
</dbReference>
<evidence type="ECO:0000259" key="1">
    <source>
        <dbReference type="Pfam" id="PF01796"/>
    </source>
</evidence>
<dbReference type="InterPro" id="IPR002878">
    <property type="entry name" value="ChsH2_C"/>
</dbReference>
<organism evidence="3 4">
    <name type="scientific">Methanobrevibacter millerae</name>
    <dbReference type="NCBI Taxonomy" id="230361"/>
    <lineage>
        <taxon>Archaea</taxon>
        <taxon>Methanobacteriati</taxon>
        <taxon>Methanobacteriota</taxon>
        <taxon>Methanomada group</taxon>
        <taxon>Methanobacteria</taxon>
        <taxon>Methanobacteriales</taxon>
        <taxon>Methanobacteriaceae</taxon>
        <taxon>Methanobrevibacter</taxon>
    </lineage>
</organism>
<name>A0A0U3EEK5_9EURY</name>
<dbReference type="RefSeq" id="WP_058740262.1">
    <property type="nucleotide sequence ID" value="NZ_CP011266.1"/>
</dbReference>
<evidence type="ECO:0000313" key="3">
    <source>
        <dbReference type="EMBL" id="ALT70065.1"/>
    </source>
</evidence>
<dbReference type="PATRIC" id="fig|230361.4.peg.2383"/>
<protein>
    <recommendedName>
        <fullName evidence="5">Transcriptional regulator</fullName>
    </recommendedName>
</protein>
<feature type="domain" description="ChsH2 rubredoxin-like zinc ribbon" evidence="2">
    <location>
        <begin position="13"/>
        <end position="42"/>
    </location>
</feature>
<dbReference type="Pfam" id="PF01796">
    <property type="entry name" value="OB_ChsH2_C"/>
    <property type="match status" value="1"/>
</dbReference>
<dbReference type="AlphaFoldDB" id="A0A0U3EEK5"/>
<dbReference type="InterPro" id="IPR022002">
    <property type="entry name" value="ChsH2_Znr"/>
</dbReference>